<dbReference type="Proteomes" id="UP001139089">
    <property type="component" value="Unassembled WGS sequence"/>
</dbReference>
<protein>
    <submittedName>
        <fullName evidence="2">NAD(P)-dependent alcohol dehydrogenase</fullName>
    </submittedName>
</protein>
<reference evidence="2" key="1">
    <citation type="submission" date="2021-12" db="EMBL/GenBank/DDBJ databases">
        <authorList>
            <person name="Li Y."/>
        </authorList>
    </citation>
    <scope>NUCLEOTIDE SEQUENCE</scope>
    <source>
        <strain evidence="2">DKSPLA3</strain>
    </source>
</reference>
<dbReference type="PANTHER" id="PTHR45033">
    <property type="match status" value="1"/>
</dbReference>
<dbReference type="GO" id="GO:0016491">
    <property type="term" value="F:oxidoreductase activity"/>
    <property type="evidence" value="ECO:0007669"/>
    <property type="project" value="InterPro"/>
</dbReference>
<proteinExistence type="predicted"/>
<dbReference type="InterPro" id="IPR011032">
    <property type="entry name" value="GroES-like_sf"/>
</dbReference>
<dbReference type="InterPro" id="IPR013154">
    <property type="entry name" value="ADH-like_N"/>
</dbReference>
<dbReference type="InterPro" id="IPR013149">
    <property type="entry name" value="ADH-like_C"/>
</dbReference>
<evidence type="ECO:0000259" key="1">
    <source>
        <dbReference type="SMART" id="SM00829"/>
    </source>
</evidence>
<dbReference type="Gene3D" id="3.40.50.720">
    <property type="entry name" value="NAD(P)-binding Rossmann-like Domain"/>
    <property type="match status" value="1"/>
</dbReference>
<sequence length="338" mass="35436">MVRTTRQWQLSALGPGNLAQGTAEVVSPVGSEVLVRTEAVSLNYRDKLVVETGMGLALRFPFVPASDMAGVVEAVGPQASRFKVGDRVISTFSPMWIDGKPLGNARTPPYRALGGASPGVLSEMVTFPEDWFSHAPETLDAAEASTLPCAGLTAWFALIEQGKLQAGERVLIKGTGGVAMFGLAIAKAYGAEVFVTSSSAAKLTRAKALGADHLLMREGWVETVLEITGDDGIDHVLDLAGGEGFAQSLAAVAVGGRISVIGVLEGFDLSGPAGLLLLKSPVVQGIGVGHRRALEDFVRAIDAKGLKPVIDRRYGFDAVPDAFAHLDRGPFGKVVITF</sequence>
<dbReference type="SUPFAM" id="SSF50129">
    <property type="entry name" value="GroES-like"/>
    <property type="match status" value="1"/>
</dbReference>
<dbReference type="PANTHER" id="PTHR45033:SF2">
    <property type="entry name" value="ZINC-TYPE ALCOHOL DEHYDROGENASE-LIKE PROTEIN C1773.06C"/>
    <property type="match status" value="1"/>
</dbReference>
<dbReference type="InterPro" id="IPR020843">
    <property type="entry name" value="ER"/>
</dbReference>
<dbReference type="RefSeq" id="WP_231813592.1">
    <property type="nucleotide sequence ID" value="NZ_JAJOZR010000005.1"/>
</dbReference>
<dbReference type="Pfam" id="PF08240">
    <property type="entry name" value="ADH_N"/>
    <property type="match status" value="1"/>
</dbReference>
<dbReference type="AlphaFoldDB" id="A0A9X1NQQ0"/>
<dbReference type="SMART" id="SM00829">
    <property type="entry name" value="PKS_ER"/>
    <property type="match status" value="1"/>
</dbReference>
<name>A0A9X1NQQ0_9HYPH</name>
<comment type="caution">
    <text evidence="2">The sequence shown here is derived from an EMBL/GenBank/DDBJ whole genome shotgun (WGS) entry which is preliminary data.</text>
</comment>
<dbReference type="InterPro" id="IPR052711">
    <property type="entry name" value="Zinc_ADH-like"/>
</dbReference>
<evidence type="ECO:0000313" key="3">
    <source>
        <dbReference type="Proteomes" id="UP001139089"/>
    </source>
</evidence>
<keyword evidence="3" id="KW-1185">Reference proteome</keyword>
<dbReference type="CDD" id="cd08276">
    <property type="entry name" value="MDR7"/>
    <property type="match status" value="1"/>
</dbReference>
<dbReference type="Gene3D" id="3.90.180.10">
    <property type="entry name" value="Medium-chain alcohol dehydrogenases, catalytic domain"/>
    <property type="match status" value="1"/>
</dbReference>
<dbReference type="InterPro" id="IPR036291">
    <property type="entry name" value="NAD(P)-bd_dom_sf"/>
</dbReference>
<evidence type="ECO:0000313" key="2">
    <source>
        <dbReference type="EMBL" id="MCD7109170.1"/>
    </source>
</evidence>
<dbReference type="SUPFAM" id="SSF51735">
    <property type="entry name" value="NAD(P)-binding Rossmann-fold domains"/>
    <property type="match status" value="1"/>
</dbReference>
<accession>A0A9X1NQQ0</accession>
<organism evidence="2 3">
    <name type="scientific">Rhizobium quercicola</name>
    <dbReference type="NCBI Taxonomy" id="2901226"/>
    <lineage>
        <taxon>Bacteria</taxon>
        <taxon>Pseudomonadati</taxon>
        <taxon>Pseudomonadota</taxon>
        <taxon>Alphaproteobacteria</taxon>
        <taxon>Hyphomicrobiales</taxon>
        <taxon>Rhizobiaceae</taxon>
        <taxon>Rhizobium/Agrobacterium group</taxon>
        <taxon>Rhizobium</taxon>
    </lineage>
</organism>
<dbReference type="Pfam" id="PF00107">
    <property type="entry name" value="ADH_zinc_N"/>
    <property type="match status" value="1"/>
</dbReference>
<dbReference type="EMBL" id="JAJOZR010000005">
    <property type="protein sequence ID" value="MCD7109170.1"/>
    <property type="molecule type" value="Genomic_DNA"/>
</dbReference>
<feature type="domain" description="Enoyl reductase (ER)" evidence="1">
    <location>
        <begin position="14"/>
        <end position="336"/>
    </location>
</feature>
<gene>
    <name evidence="2" type="ORF">LRX75_08945</name>
</gene>